<dbReference type="InterPro" id="IPR008966">
    <property type="entry name" value="Adhesion_dom_sf"/>
</dbReference>
<dbReference type="PANTHER" id="PTHR33420:SF14">
    <property type="entry name" value="TYPE 1 FIMBRIN D-MANNOSE SPECIFIC ADHESIN"/>
    <property type="match status" value="1"/>
</dbReference>
<evidence type="ECO:0000256" key="2">
    <source>
        <dbReference type="ARBA" id="ARBA00006671"/>
    </source>
</evidence>
<keyword evidence="3" id="KW-0281">Fimbrium</keyword>
<dbReference type="PANTHER" id="PTHR33420">
    <property type="entry name" value="FIMBRIAL SUBUNIT ELFA-RELATED"/>
    <property type="match status" value="1"/>
</dbReference>
<dbReference type="Proteomes" id="UP000494115">
    <property type="component" value="Unassembled WGS sequence"/>
</dbReference>
<dbReference type="Gene3D" id="2.60.40.1090">
    <property type="entry name" value="Fimbrial-type adhesion domain"/>
    <property type="match status" value="1"/>
</dbReference>
<dbReference type="InterPro" id="IPR036937">
    <property type="entry name" value="Adhesion_dom_fimbrial_sf"/>
</dbReference>
<sequence length="362" mass="38666">MEHHIGTESRPCVDAWSGLRGRYCQAFWSMARSKYSLTFLGILFSGTISYSAHASVSCTVVTPVVTFPLPAQLTVAQNVPFGQALTNWQDRSEVQTHDHCVFSDNTKAGSIARSSNASVGTVSDAGTTYEVFKSPAPGIGYIMKGKDRYGSWTPIGRRDTYLTTDYSSSYDSAFSVKLVATGQPMVTGQTPGFQAGLFEITDGNDVSAPTLLNMPTISVRAQTCRVRTSAVEFQLPRIAPRDLPAVGSVAGATKQTIEISCGSVLDVYMVISDVTNPGNRTSTLTLSPGSTASGVGIEVLYLGKRVSFGPDSSVVGTQNEVLVKSNLKGTGSIWLTAQYVRTASNLREGSVKALATFTLSYR</sequence>
<comment type="subcellular location">
    <subcellularLocation>
        <location evidence="1">Fimbrium</location>
    </subcellularLocation>
</comment>
<protein>
    <recommendedName>
        <fullName evidence="4">Fimbrial-type adhesion domain-containing protein</fullName>
    </recommendedName>
</protein>
<proteinExistence type="inferred from homology"/>
<name>A0A6S7B1U3_9BURK</name>
<dbReference type="Pfam" id="PF00419">
    <property type="entry name" value="Fimbrial"/>
    <property type="match status" value="1"/>
</dbReference>
<evidence type="ECO:0000256" key="1">
    <source>
        <dbReference type="ARBA" id="ARBA00004561"/>
    </source>
</evidence>
<dbReference type="EMBL" id="CADIKM010000006">
    <property type="protein sequence ID" value="CAB3785054.1"/>
    <property type="molecule type" value="Genomic_DNA"/>
</dbReference>
<accession>A0A6S7B1U3</accession>
<comment type="similarity">
    <text evidence="2">Belongs to the fimbrial protein family.</text>
</comment>
<dbReference type="GO" id="GO:0009289">
    <property type="term" value="C:pilus"/>
    <property type="evidence" value="ECO:0007669"/>
    <property type="project" value="UniProtKB-SubCell"/>
</dbReference>
<feature type="domain" description="Fimbrial-type adhesion" evidence="4">
    <location>
        <begin position="218"/>
        <end position="361"/>
    </location>
</feature>
<dbReference type="InterPro" id="IPR050263">
    <property type="entry name" value="Bact_Fimbrial_Adh_Pro"/>
</dbReference>
<reference evidence="5 6" key="1">
    <citation type="submission" date="2020-04" db="EMBL/GenBank/DDBJ databases">
        <authorList>
            <person name="De Canck E."/>
        </authorList>
    </citation>
    <scope>NUCLEOTIDE SEQUENCE [LARGE SCALE GENOMIC DNA]</scope>
    <source>
        <strain evidence="5 6">LMG 28138</strain>
    </source>
</reference>
<evidence type="ECO:0000256" key="3">
    <source>
        <dbReference type="ARBA" id="ARBA00023263"/>
    </source>
</evidence>
<organism evidence="5 6">
    <name type="scientific">Pararobbsia alpina</name>
    <dbReference type="NCBI Taxonomy" id="621374"/>
    <lineage>
        <taxon>Bacteria</taxon>
        <taxon>Pseudomonadati</taxon>
        <taxon>Pseudomonadota</taxon>
        <taxon>Betaproteobacteria</taxon>
        <taxon>Burkholderiales</taxon>
        <taxon>Burkholderiaceae</taxon>
        <taxon>Pararobbsia</taxon>
    </lineage>
</organism>
<dbReference type="InterPro" id="IPR000259">
    <property type="entry name" value="Adhesion_dom_fimbrial"/>
</dbReference>
<keyword evidence="6" id="KW-1185">Reference proteome</keyword>
<gene>
    <name evidence="5" type="ORF">LMG28138_01943</name>
</gene>
<dbReference type="AlphaFoldDB" id="A0A6S7B1U3"/>
<evidence type="ECO:0000313" key="6">
    <source>
        <dbReference type="Proteomes" id="UP000494115"/>
    </source>
</evidence>
<evidence type="ECO:0000313" key="5">
    <source>
        <dbReference type="EMBL" id="CAB3785054.1"/>
    </source>
</evidence>
<dbReference type="GO" id="GO:0043709">
    <property type="term" value="P:cell adhesion involved in single-species biofilm formation"/>
    <property type="evidence" value="ECO:0007669"/>
    <property type="project" value="TreeGrafter"/>
</dbReference>
<dbReference type="SUPFAM" id="SSF49401">
    <property type="entry name" value="Bacterial adhesins"/>
    <property type="match status" value="1"/>
</dbReference>
<evidence type="ECO:0000259" key="4">
    <source>
        <dbReference type="Pfam" id="PF00419"/>
    </source>
</evidence>